<sequence>MAIEIRHLPPGTSTWNKIEHRLFTCISMNWRANPLVSYRAIIDLISPATGTGMSVR</sequence>
<organism evidence="1 2">
    <name type="scientific">Rhodopila globiformis</name>
    <name type="common">Rhodopseudomonas globiformis</name>
    <dbReference type="NCBI Taxonomy" id="1071"/>
    <lineage>
        <taxon>Bacteria</taxon>
        <taxon>Pseudomonadati</taxon>
        <taxon>Pseudomonadota</taxon>
        <taxon>Alphaproteobacteria</taxon>
        <taxon>Acetobacterales</taxon>
        <taxon>Acetobacteraceae</taxon>
        <taxon>Rhodopila</taxon>
    </lineage>
</organism>
<dbReference type="OrthoDB" id="8782691at2"/>
<name>A0A2S6NGZ8_RHOGL</name>
<dbReference type="AlphaFoldDB" id="A0A2S6NGZ8"/>
<dbReference type="Pfam" id="PF07592">
    <property type="entry name" value="DDE_Tnp_ISAZ013"/>
    <property type="match status" value="1"/>
</dbReference>
<evidence type="ECO:0000313" key="2">
    <source>
        <dbReference type="Proteomes" id="UP000239724"/>
    </source>
</evidence>
<accession>A0A2S6NGZ8</accession>
<gene>
    <name evidence="1" type="ORF">CCS01_13285</name>
</gene>
<dbReference type="Proteomes" id="UP000239724">
    <property type="component" value="Unassembled WGS sequence"/>
</dbReference>
<dbReference type="InterPro" id="IPR011518">
    <property type="entry name" value="Transposase_36"/>
</dbReference>
<evidence type="ECO:0000313" key="1">
    <source>
        <dbReference type="EMBL" id="PPQ33912.1"/>
    </source>
</evidence>
<proteinExistence type="predicted"/>
<keyword evidence="2" id="KW-1185">Reference proteome</keyword>
<comment type="caution">
    <text evidence="1">The sequence shown here is derived from an EMBL/GenBank/DDBJ whole genome shotgun (WGS) entry which is preliminary data.</text>
</comment>
<dbReference type="EMBL" id="NHRY01000136">
    <property type="protein sequence ID" value="PPQ33912.1"/>
    <property type="molecule type" value="Genomic_DNA"/>
</dbReference>
<protein>
    <recommendedName>
        <fullName evidence="3">Transposase</fullName>
    </recommendedName>
</protein>
<evidence type="ECO:0008006" key="3">
    <source>
        <dbReference type="Google" id="ProtNLM"/>
    </source>
</evidence>
<reference evidence="1 2" key="1">
    <citation type="journal article" date="2018" name="Arch. Microbiol.">
        <title>New insights into the metabolic potential of the phototrophic purple bacterium Rhodopila globiformis DSM 161(T) from its draft genome sequence and evidence for a vanadium-dependent nitrogenase.</title>
        <authorList>
            <person name="Imhoff J.F."/>
            <person name="Rahn T."/>
            <person name="Kunzel S."/>
            <person name="Neulinger S.C."/>
        </authorList>
    </citation>
    <scope>NUCLEOTIDE SEQUENCE [LARGE SCALE GENOMIC DNA]</scope>
    <source>
        <strain evidence="1 2">DSM 161</strain>
    </source>
</reference>